<dbReference type="KEGG" id="pmf:P9303_07221"/>
<dbReference type="HOGENOM" id="CLU_1577717_0_0_3"/>
<name>A2C7L3_PROM3</name>
<evidence type="ECO:0000313" key="2">
    <source>
        <dbReference type="EMBL" id="ABM77473.1"/>
    </source>
</evidence>
<keyword evidence="1" id="KW-0472">Membrane</keyword>
<organism evidence="2 3">
    <name type="scientific">Prochlorococcus marinus (strain MIT 9303)</name>
    <dbReference type="NCBI Taxonomy" id="59922"/>
    <lineage>
        <taxon>Bacteria</taxon>
        <taxon>Bacillati</taxon>
        <taxon>Cyanobacteriota</taxon>
        <taxon>Cyanophyceae</taxon>
        <taxon>Synechococcales</taxon>
        <taxon>Prochlorococcaceae</taxon>
        <taxon>Prochlorococcus</taxon>
    </lineage>
</organism>
<gene>
    <name evidence="2" type="ordered locus">P9303_07221</name>
</gene>
<accession>A2C7L3</accession>
<reference evidence="2 3" key="1">
    <citation type="journal article" date="2007" name="PLoS Genet.">
        <title>Patterns and implications of gene gain and loss in the evolution of Prochlorococcus.</title>
        <authorList>
            <person name="Kettler G.C."/>
            <person name="Martiny A.C."/>
            <person name="Huang K."/>
            <person name="Zucker J."/>
            <person name="Coleman M.L."/>
            <person name="Rodrigue S."/>
            <person name="Chen F."/>
            <person name="Lapidus A."/>
            <person name="Ferriera S."/>
            <person name="Johnson J."/>
            <person name="Steglich C."/>
            <person name="Church G.M."/>
            <person name="Richardson P."/>
            <person name="Chisholm S.W."/>
        </authorList>
    </citation>
    <scope>NUCLEOTIDE SEQUENCE [LARGE SCALE GENOMIC DNA]</scope>
    <source>
        <strain evidence="2 3">MIT 9303</strain>
    </source>
</reference>
<dbReference type="Proteomes" id="UP000002274">
    <property type="component" value="Chromosome"/>
</dbReference>
<evidence type="ECO:0000313" key="3">
    <source>
        <dbReference type="Proteomes" id="UP000002274"/>
    </source>
</evidence>
<dbReference type="AlphaFoldDB" id="A2C7L3"/>
<dbReference type="EMBL" id="CP000554">
    <property type="protein sequence ID" value="ABM77473.1"/>
    <property type="molecule type" value="Genomic_DNA"/>
</dbReference>
<proteinExistence type="predicted"/>
<feature type="transmembrane region" description="Helical" evidence="1">
    <location>
        <begin position="25"/>
        <end position="44"/>
    </location>
</feature>
<sequence>MMQAEQRSYNQATPLWVQVFTVSRWPFALVISIGVLSATALQLLSRPIPIRIVGGLQVDQIALPTVDINAEQPLSVKGDVAVKNGVTINSNKALPILGQVLVEEIKGSVSVDEIRTPVDVVNSSPLKVQGRVNIDGKVNVEGSVGASVKPKIF</sequence>
<dbReference type="STRING" id="59922.P9303_07221"/>
<keyword evidence="1" id="KW-0812">Transmembrane</keyword>
<protein>
    <submittedName>
        <fullName evidence="2">Uncharacterized protein</fullName>
    </submittedName>
</protein>
<keyword evidence="1" id="KW-1133">Transmembrane helix</keyword>
<evidence type="ECO:0000256" key="1">
    <source>
        <dbReference type="SAM" id="Phobius"/>
    </source>
</evidence>